<dbReference type="OrthoDB" id="5358884at2759"/>
<dbReference type="AlphaFoldDB" id="A0A8H3J5V3"/>
<evidence type="ECO:0000313" key="3">
    <source>
        <dbReference type="EMBL" id="CAF9941293.1"/>
    </source>
</evidence>
<keyword evidence="2" id="KW-0812">Transmembrane</keyword>
<keyword evidence="2" id="KW-0472">Membrane</keyword>
<feature type="transmembrane region" description="Helical" evidence="2">
    <location>
        <begin position="60"/>
        <end position="85"/>
    </location>
</feature>
<evidence type="ECO:0008006" key="5">
    <source>
        <dbReference type="Google" id="ProtNLM"/>
    </source>
</evidence>
<sequence length="254" mass="27519">MSLELDQRSDLPIPQRSYSISQKESYRYQGDEQADNTAYPTGDYTPHTSAQLHTFKRSTVVLLSTALAVIVILAVVAAAVGGSIAEERKNKIHRLEKLLDHQCTANTTAISSNQNFSSSSASSMIAGATSTSTPTSILYDPFKDHIIPSSNCSDMGSTYISAGSKASFTIHCETDFRQGDIMGVWVFTFADCMEACAAYNNKKNSPPCYAVSYDPEGDIFTQWSGFGNCFLKGSKDIPALSTNLTSSAVFNFDS</sequence>
<keyword evidence="2" id="KW-1133">Transmembrane helix</keyword>
<dbReference type="Proteomes" id="UP000664521">
    <property type="component" value="Unassembled WGS sequence"/>
</dbReference>
<name>A0A8H3J5V3_9LECA</name>
<evidence type="ECO:0000313" key="4">
    <source>
        <dbReference type="Proteomes" id="UP000664521"/>
    </source>
</evidence>
<gene>
    <name evidence="3" type="ORF">HETSPECPRED_003041</name>
</gene>
<keyword evidence="4" id="KW-1185">Reference proteome</keyword>
<evidence type="ECO:0000256" key="2">
    <source>
        <dbReference type="SAM" id="Phobius"/>
    </source>
</evidence>
<protein>
    <recommendedName>
        <fullName evidence="5">Apple domain-containing protein</fullName>
    </recommendedName>
</protein>
<reference evidence="3" key="1">
    <citation type="submission" date="2021-03" db="EMBL/GenBank/DDBJ databases">
        <authorList>
            <person name="Tagirdzhanova G."/>
        </authorList>
    </citation>
    <scope>NUCLEOTIDE SEQUENCE</scope>
</reference>
<feature type="region of interest" description="Disordered" evidence="1">
    <location>
        <begin position="21"/>
        <end position="45"/>
    </location>
</feature>
<organism evidence="3 4">
    <name type="scientific">Heterodermia speciosa</name>
    <dbReference type="NCBI Taxonomy" id="116794"/>
    <lineage>
        <taxon>Eukaryota</taxon>
        <taxon>Fungi</taxon>
        <taxon>Dikarya</taxon>
        <taxon>Ascomycota</taxon>
        <taxon>Pezizomycotina</taxon>
        <taxon>Lecanoromycetes</taxon>
        <taxon>OSLEUM clade</taxon>
        <taxon>Lecanoromycetidae</taxon>
        <taxon>Caliciales</taxon>
        <taxon>Physciaceae</taxon>
        <taxon>Heterodermia</taxon>
    </lineage>
</organism>
<comment type="caution">
    <text evidence="3">The sequence shown here is derived from an EMBL/GenBank/DDBJ whole genome shotgun (WGS) entry which is preliminary data.</text>
</comment>
<accession>A0A8H3J5V3</accession>
<proteinExistence type="predicted"/>
<evidence type="ECO:0000256" key="1">
    <source>
        <dbReference type="SAM" id="MobiDB-lite"/>
    </source>
</evidence>
<dbReference type="EMBL" id="CAJPDS010000185">
    <property type="protein sequence ID" value="CAF9941293.1"/>
    <property type="molecule type" value="Genomic_DNA"/>
</dbReference>